<feature type="compositionally biased region" description="Basic and acidic residues" evidence="1">
    <location>
        <begin position="235"/>
        <end position="246"/>
    </location>
</feature>
<dbReference type="InterPro" id="IPR010341">
    <property type="entry name" value="DUF936_pln"/>
</dbReference>
<evidence type="ECO:0000256" key="1">
    <source>
        <dbReference type="SAM" id="MobiDB-lite"/>
    </source>
</evidence>
<dbReference type="PANTHER" id="PTHR31928">
    <property type="entry name" value="EXPRESSED PROTEIN"/>
    <property type="match status" value="1"/>
</dbReference>
<evidence type="ECO:0000259" key="2">
    <source>
        <dbReference type="Pfam" id="PF06075"/>
    </source>
</evidence>
<dbReference type="Proteomes" id="UP000634136">
    <property type="component" value="Unassembled WGS sequence"/>
</dbReference>
<accession>A0A834SW03</accession>
<dbReference type="InterPro" id="IPR049172">
    <property type="entry name" value="DUF6857_pln"/>
</dbReference>
<dbReference type="PANTHER" id="PTHR31928:SF12">
    <property type="entry name" value="DUF3741 DOMAIN-CONTAINING PROTEIN"/>
    <property type="match status" value="1"/>
</dbReference>
<keyword evidence="5" id="KW-1185">Reference proteome</keyword>
<sequence>MGEKGKENQIPFLLQIRSIIPVSAEGDLWPNQGFYLKVSDSSHAMLVSLPQEQDDMVLCNKLKIGQLIYVDKLESSYPVPIIKGINPIPAGQFPCLGNPEDLVLPMDNLKGTNNNNDSDDSTMTKLCDSFSKMETNCDYKEVPRKKPPKGLRSLSASKVRSSSGRMFEKCEDFDEKNITISTTTTSSSSSSSRLVKRRSWSSRDILDANSMENVIKPSIPRSRSANTSPVHHHLTRYESSDQENLKPKTRVVKCVEKTSRNNSSNISSTKTRNILGGKISTCDEKAIDPASMFNQSNNNNYDKKMEEETKILWTNLPLLLANHGKEVLRQREAAIIYSKLQLRKEDNLQEPVVDKFFDLQTNLTQTLLILHSLRKCITSDREKNAISWLKAALESDLTPCPYNSNIQAPPKITTNKNYSSVGLKPKGKKGNAVDAASRLASDLQGEGKKWFLGHVENYLDEVKSKIVCKSDYEVAEIMRQMKKVNDWLDMMMKVETDLEGFITMEDSELEAFGRVRDKIYAVFMQNVERTAMALEHTNKMN</sequence>
<dbReference type="Pfam" id="PF21647">
    <property type="entry name" value="DUF6857"/>
    <property type="match status" value="2"/>
</dbReference>
<comment type="caution">
    <text evidence="4">The sequence shown here is derived from an EMBL/GenBank/DDBJ whole genome shotgun (WGS) entry which is preliminary data.</text>
</comment>
<proteinExistence type="predicted"/>
<dbReference type="InterPro" id="IPR048297">
    <property type="entry name" value="DUF936_dom_pln"/>
</dbReference>
<feature type="domain" description="DUF6857" evidence="3">
    <location>
        <begin position="423"/>
        <end position="534"/>
    </location>
</feature>
<feature type="compositionally biased region" description="Low complexity" evidence="1">
    <location>
        <begin position="152"/>
        <end position="163"/>
    </location>
</feature>
<gene>
    <name evidence="4" type="ORF">G2W53_032050</name>
</gene>
<feature type="region of interest" description="Disordered" evidence="1">
    <location>
        <begin position="140"/>
        <end position="163"/>
    </location>
</feature>
<organism evidence="4 5">
    <name type="scientific">Senna tora</name>
    <dbReference type="NCBI Taxonomy" id="362788"/>
    <lineage>
        <taxon>Eukaryota</taxon>
        <taxon>Viridiplantae</taxon>
        <taxon>Streptophyta</taxon>
        <taxon>Embryophyta</taxon>
        <taxon>Tracheophyta</taxon>
        <taxon>Spermatophyta</taxon>
        <taxon>Magnoliopsida</taxon>
        <taxon>eudicotyledons</taxon>
        <taxon>Gunneridae</taxon>
        <taxon>Pentapetalae</taxon>
        <taxon>rosids</taxon>
        <taxon>fabids</taxon>
        <taxon>Fabales</taxon>
        <taxon>Fabaceae</taxon>
        <taxon>Caesalpinioideae</taxon>
        <taxon>Cassia clade</taxon>
        <taxon>Senna</taxon>
    </lineage>
</organism>
<name>A0A834SW03_9FABA</name>
<reference evidence="4" key="1">
    <citation type="submission" date="2020-09" db="EMBL/GenBank/DDBJ databases">
        <title>Genome-Enabled Discovery of Anthraquinone Biosynthesis in Senna tora.</title>
        <authorList>
            <person name="Kang S.-H."/>
            <person name="Pandey R.P."/>
            <person name="Lee C.-M."/>
            <person name="Sim J.-S."/>
            <person name="Jeong J.-T."/>
            <person name="Choi B.-S."/>
            <person name="Jung M."/>
            <person name="Ginzburg D."/>
            <person name="Zhao K."/>
            <person name="Won S.Y."/>
            <person name="Oh T.-J."/>
            <person name="Yu Y."/>
            <person name="Kim N.-H."/>
            <person name="Lee O.R."/>
            <person name="Lee T.-H."/>
            <person name="Bashyal P."/>
            <person name="Kim T.-S."/>
            <person name="Lee W.-H."/>
            <person name="Kawkins C."/>
            <person name="Kim C.-K."/>
            <person name="Kim J.S."/>
            <person name="Ahn B.O."/>
            <person name="Rhee S.Y."/>
            <person name="Sohng J.K."/>
        </authorList>
    </citation>
    <scope>NUCLEOTIDE SEQUENCE</scope>
    <source>
        <tissue evidence="4">Leaf</tissue>
    </source>
</reference>
<dbReference type="Pfam" id="PF06075">
    <property type="entry name" value="DUF936"/>
    <property type="match status" value="1"/>
</dbReference>
<dbReference type="OrthoDB" id="773154at2759"/>
<evidence type="ECO:0000313" key="4">
    <source>
        <dbReference type="EMBL" id="KAF7811074.1"/>
    </source>
</evidence>
<dbReference type="EMBL" id="JAAIUW010000010">
    <property type="protein sequence ID" value="KAF7811074.1"/>
    <property type="molecule type" value="Genomic_DNA"/>
</dbReference>
<feature type="region of interest" description="Disordered" evidence="1">
    <location>
        <begin position="215"/>
        <end position="248"/>
    </location>
</feature>
<dbReference type="AlphaFoldDB" id="A0A834SW03"/>
<evidence type="ECO:0000259" key="3">
    <source>
        <dbReference type="Pfam" id="PF21647"/>
    </source>
</evidence>
<evidence type="ECO:0000313" key="5">
    <source>
        <dbReference type="Proteomes" id="UP000634136"/>
    </source>
</evidence>
<feature type="domain" description="DUF6857" evidence="3">
    <location>
        <begin position="336"/>
        <end position="413"/>
    </location>
</feature>
<protein>
    <submittedName>
        <fullName evidence="4">DNA double-strand break repair Rad50 ATPase</fullName>
    </submittedName>
</protein>
<feature type="domain" description="DUF936" evidence="2">
    <location>
        <begin position="7"/>
        <end position="103"/>
    </location>
</feature>